<dbReference type="STRING" id="1126833.VN24_07805"/>
<dbReference type="PANTHER" id="PTHR34858">
    <property type="entry name" value="CYSO-CYSTEINE PEPTIDASE"/>
    <property type="match status" value="1"/>
</dbReference>
<dbReference type="InterPro" id="IPR051929">
    <property type="entry name" value="VirAsm_ModProt"/>
</dbReference>
<dbReference type="KEGG" id="pbj:VN24_07805"/>
<protein>
    <submittedName>
        <fullName evidence="7">Mov34/MPN/PAD-1</fullName>
    </submittedName>
</protein>
<evidence type="ECO:0000313" key="8">
    <source>
        <dbReference type="Proteomes" id="UP000032633"/>
    </source>
</evidence>
<gene>
    <name evidence="7" type="ORF">VN24_07805</name>
</gene>
<dbReference type="InterPro" id="IPR037518">
    <property type="entry name" value="MPN"/>
</dbReference>
<keyword evidence="5" id="KW-0482">Metalloprotease</keyword>
<keyword evidence="1" id="KW-0645">Protease</keyword>
<dbReference type="SMART" id="SM00232">
    <property type="entry name" value="JAB_MPN"/>
    <property type="match status" value="1"/>
</dbReference>
<feature type="domain" description="MPN" evidence="6">
    <location>
        <begin position="2"/>
        <end position="139"/>
    </location>
</feature>
<keyword evidence="3" id="KW-0378">Hydrolase</keyword>
<evidence type="ECO:0000256" key="3">
    <source>
        <dbReference type="ARBA" id="ARBA00022801"/>
    </source>
</evidence>
<sequence>MIRLTDEQIQEINKHAEEDYPYECCGILFGQFGADNNKTVTQLRRSSNARQDEAKHNRFLISAEELMRSELYARKHGLDIVGFYHSHPDHPAIPSAFDLEHAWPLYSYIIVSVRAGEAGDLTSWELKHDRSAFNAETIIRGE</sequence>
<dbReference type="InterPro" id="IPR028090">
    <property type="entry name" value="JAB_dom_prok"/>
</dbReference>
<dbReference type="HOGENOM" id="CLU_116765_4_0_9"/>
<dbReference type="RefSeq" id="WP_045669929.1">
    <property type="nucleotide sequence ID" value="NZ_CP011058.1"/>
</dbReference>
<dbReference type="InterPro" id="IPR000555">
    <property type="entry name" value="JAMM/MPN+_dom"/>
</dbReference>
<accession>A0A0D5NGH4</accession>
<dbReference type="FunFam" id="3.40.140.10:FF:000085">
    <property type="entry name" value="Mov34/MPN/PAD-1 family protein"/>
    <property type="match status" value="1"/>
</dbReference>
<name>A0A0D5NGH4_9BACL</name>
<dbReference type="CDD" id="cd08070">
    <property type="entry name" value="MPN_like"/>
    <property type="match status" value="1"/>
</dbReference>
<dbReference type="OrthoDB" id="9802958at2"/>
<proteinExistence type="predicted"/>
<keyword evidence="2" id="KW-0479">Metal-binding</keyword>
<evidence type="ECO:0000256" key="2">
    <source>
        <dbReference type="ARBA" id="ARBA00022723"/>
    </source>
</evidence>
<dbReference type="AlphaFoldDB" id="A0A0D5NGH4"/>
<dbReference type="Pfam" id="PF14464">
    <property type="entry name" value="Prok-JAB"/>
    <property type="match status" value="1"/>
</dbReference>
<dbReference type="PROSITE" id="PS50249">
    <property type="entry name" value="MPN"/>
    <property type="match status" value="1"/>
</dbReference>
<evidence type="ECO:0000256" key="5">
    <source>
        <dbReference type="ARBA" id="ARBA00023049"/>
    </source>
</evidence>
<evidence type="ECO:0000256" key="1">
    <source>
        <dbReference type="ARBA" id="ARBA00022670"/>
    </source>
</evidence>
<keyword evidence="8" id="KW-1185">Reference proteome</keyword>
<dbReference type="PANTHER" id="PTHR34858:SF1">
    <property type="entry name" value="CYSO-CYSTEINE PEPTIDASE"/>
    <property type="match status" value="1"/>
</dbReference>
<dbReference type="Gene3D" id="3.40.140.10">
    <property type="entry name" value="Cytidine Deaminase, domain 2"/>
    <property type="match status" value="1"/>
</dbReference>
<dbReference type="PATRIC" id="fig|1126833.4.peg.1718"/>
<reference evidence="7 8" key="1">
    <citation type="journal article" date="2015" name="J. Biotechnol.">
        <title>Complete genome sequence of Paenibacillus beijingensis 7188(T) (=DSM 24997(T)), a novel rhizobacterium from jujube garden soil.</title>
        <authorList>
            <person name="Kwak Y."/>
            <person name="Shin J.H."/>
        </authorList>
    </citation>
    <scope>NUCLEOTIDE SEQUENCE [LARGE SCALE GENOMIC DNA]</scope>
    <source>
        <strain evidence="7 8">DSM 24997</strain>
    </source>
</reference>
<evidence type="ECO:0000259" key="6">
    <source>
        <dbReference type="PROSITE" id="PS50249"/>
    </source>
</evidence>
<keyword evidence="4" id="KW-0862">Zinc</keyword>
<dbReference type="Proteomes" id="UP000032633">
    <property type="component" value="Chromosome"/>
</dbReference>
<dbReference type="SUPFAM" id="SSF102712">
    <property type="entry name" value="JAB1/MPN domain"/>
    <property type="match status" value="1"/>
</dbReference>
<evidence type="ECO:0000256" key="4">
    <source>
        <dbReference type="ARBA" id="ARBA00022833"/>
    </source>
</evidence>
<evidence type="ECO:0000313" key="7">
    <source>
        <dbReference type="EMBL" id="AJY74494.1"/>
    </source>
</evidence>
<dbReference type="GO" id="GO:0008235">
    <property type="term" value="F:metalloexopeptidase activity"/>
    <property type="evidence" value="ECO:0007669"/>
    <property type="project" value="TreeGrafter"/>
</dbReference>
<organism evidence="7 8">
    <name type="scientific">Paenibacillus beijingensis</name>
    <dbReference type="NCBI Taxonomy" id="1126833"/>
    <lineage>
        <taxon>Bacteria</taxon>
        <taxon>Bacillati</taxon>
        <taxon>Bacillota</taxon>
        <taxon>Bacilli</taxon>
        <taxon>Bacillales</taxon>
        <taxon>Paenibacillaceae</taxon>
        <taxon>Paenibacillus</taxon>
    </lineage>
</organism>
<reference evidence="8" key="2">
    <citation type="submission" date="2015-03" db="EMBL/GenBank/DDBJ databases">
        <title>Genome sequence of Paenibacillus beijingensis strain DSM 24997T.</title>
        <authorList>
            <person name="Kwak Y."/>
            <person name="Shin J.-H."/>
        </authorList>
    </citation>
    <scope>NUCLEOTIDE SEQUENCE [LARGE SCALE GENOMIC DNA]</scope>
    <source>
        <strain evidence="8">DSM 24997</strain>
    </source>
</reference>
<dbReference type="GO" id="GO:0006508">
    <property type="term" value="P:proteolysis"/>
    <property type="evidence" value="ECO:0007669"/>
    <property type="project" value="UniProtKB-KW"/>
</dbReference>
<dbReference type="GO" id="GO:0008270">
    <property type="term" value="F:zinc ion binding"/>
    <property type="evidence" value="ECO:0007669"/>
    <property type="project" value="TreeGrafter"/>
</dbReference>
<dbReference type="EMBL" id="CP011058">
    <property type="protein sequence ID" value="AJY74494.1"/>
    <property type="molecule type" value="Genomic_DNA"/>
</dbReference>